<dbReference type="Proteomes" id="UP000187203">
    <property type="component" value="Unassembled WGS sequence"/>
</dbReference>
<evidence type="ECO:0008006" key="3">
    <source>
        <dbReference type="Google" id="ProtNLM"/>
    </source>
</evidence>
<gene>
    <name evidence="1" type="ORF">COLO4_08731</name>
</gene>
<dbReference type="EMBL" id="AWUE01013935">
    <property type="protein sequence ID" value="OMP05589.1"/>
    <property type="molecule type" value="Genomic_DNA"/>
</dbReference>
<keyword evidence="2" id="KW-1185">Reference proteome</keyword>
<dbReference type="AlphaFoldDB" id="A0A1R3KEV7"/>
<organism evidence="1 2">
    <name type="scientific">Corchorus olitorius</name>
    <dbReference type="NCBI Taxonomy" id="93759"/>
    <lineage>
        <taxon>Eukaryota</taxon>
        <taxon>Viridiplantae</taxon>
        <taxon>Streptophyta</taxon>
        <taxon>Embryophyta</taxon>
        <taxon>Tracheophyta</taxon>
        <taxon>Spermatophyta</taxon>
        <taxon>Magnoliopsida</taxon>
        <taxon>eudicotyledons</taxon>
        <taxon>Gunneridae</taxon>
        <taxon>Pentapetalae</taxon>
        <taxon>rosids</taxon>
        <taxon>malvids</taxon>
        <taxon>Malvales</taxon>
        <taxon>Malvaceae</taxon>
        <taxon>Grewioideae</taxon>
        <taxon>Apeibeae</taxon>
        <taxon>Corchorus</taxon>
    </lineage>
</organism>
<name>A0A1R3KEV7_9ROSI</name>
<sequence length="109" mass="12420">MPISSSAYKRHRKLGKLEDFQFRKALNQIPRLEMIAEAWYDGLPRVVPYTPPWVRWNLPCPNKVILNTDGAVKHSALASAGGLIRDSRGTWMGVPILICIDRKPQPREL</sequence>
<comment type="caution">
    <text evidence="1">The sequence shown here is derived from an EMBL/GenBank/DDBJ whole genome shotgun (WGS) entry which is preliminary data.</text>
</comment>
<protein>
    <recommendedName>
        <fullName evidence="3">RNase H type-1 domain-containing protein</fullName>
    </recommendedName>
</protein>
<evidence type="ECO:0000313" key="2">
    <source>
        <dbReference type="Proteomes" id="UP000187203"/>
    </source>
</evidence>
<reference evidence="2" key="1">
    <citation type="submission" date="2013-09" db="EMBL/GenBank/DDBJ databases">
        <title>Corchorus olitorius genome sequencing.</title>
        <authorList>
            <person name="Alam M."/>
            <person name="Haque M.S."/>
            <person name="Islam M.S."/>
            <person name="Emdad E.M."/>
            <person name="Islam M.M."/>
            <person name="Ahmed B."/>
            <person name="Halim A."/>
            <person name="Hossen Q.M.M."/>
            <person name="Hossain M.Z."/>
            <person name="Ahmed R."/>
            <person name="Khan M.M."/>
            <person name="Islam R."/>
            <person name="Rashid M.M."/>
            <person name="Khan S.A."/>
            <person name="Rahman M.S."/>
            <person name="Alam M."/>
            <person name="Yahiya A.S."/>
            <person name="Khan M.S."/>
            <person name="Azam M.S."/>
            <person name="Haque T."/>
            <person name="Lashkar M.Z.H."/>
            <person name="Akhand A.I."/>
            <person name="Morshed G."/>
            <person name="Roy S."/>
            <person name="Uddin K.S."/>
            <person name="Rabeya T."/>
            <person name="Hossain A.S."/>
            <person name="Chowdhury A."/>
            <person name="Snigdha A.R."/>
            <person name="Mortoza M.S."/>
            <person name="Matin S.A."/>
            <person name="Hoque S.M.E."/>
            <person name="Islam M.K."/>
            <person name="Roy D.K."/>
            <person name="Haider R."/>
            <person name="Moosa M.M."/>
            <person name="Elias S.M."/>
            <person name="Hasan A.M."/>
            <person name="Jahan S."/>
            <person name="Shafiuddin M."/>
            <person name="Mahmood N."/>
            <person name="Shommy N.S."/>
        </authorList>
    </citation>
    <scope>NUCLEOTIDE SEQUENCE [LARGE SCALE GENOMIC DNA]</scope>
    <source>
        <strain evidence="2">cv. O-4</strain>
    </source>
</reference>
<proteinExistence type="predicted"/>
<accession>A0A1R3KEV7</accession>
<evidence type="ECO:0000313" key="1">
    <source>
        <dbReference type="EMBL" id="OMP05589.1"/>
    </source>
</evidence>